<evidence type="ECO:0000313" key="1">
    <source>
        <dbReference type="EMBL" id="VTP60442.1"/>
    </source>
</evidence>
<evidence type="ECO:0008006" key="3">
    <source>
        <dbReference type="Google" id="ProtNLM"/>
    </source>
</evidence>
<accession>A0A4U9H9Y8</accession>
<organism evidence="1 2">
    <name type="scientific">Serratia rubidaea</name>
    <name type="common">Serratia marinorubra</name>
    <dbReference type="NCBI Taxonomy" id="61652"/>
    <lineage>
        <taxon>Bacteria</taxon>
        <taxon>Pseudomonadati</taxon>
        <taxon>Pseudomonadota</taxon>
        <taxon>Gammaproteobacteria</taxon>
        <taxon>Enterobacterales</taxon>
        <taxon>Yersiniaceae</taxon>
        <taxon>Serratia</taxon>
    </lineage>
</organism>
<name>A0A4U9H9Y8_SERRU</name>
<gene>
    <name evidence="1" type="ORF">NCTC12971_00913</name>
</gene>
<dbReference type="EMBL" id="LR590463">
    <property type="protein sequence ID" value="VTP60442.1"/>
    <property type="molecule type" value="Genomic_DNA"/>
</dbReference>
<sequence>MNGQRIGYIRMSHFERNPEQQWEQLVVDKVFYR</sequence>
<proteinExistence type="predicted"/>
<dbReference type="AlphaFoldDB" id="A0A4U9H9Y8"/>
<reference evidence="1 2" key="1">
    <citation type="submission" date="2019-05" db="EMBL/GenBank/DDBJ databases">
        <authorList>
            <consortium name="Pathogen Informatics"/>
        </authorList>
    </citation>
    <scope>NUCLEOTIDE SEQUENCE [LARGE SCALE GENOMIC DNA]</scope>
    <source>
        <strain evidence="1 2">NCTC12971</strain>
    </source>
</reference>
<dbReference type="Proteomes" id="UP000307968">
    <property type="component" value="Chromosome"/>
</dbReference>
<evidence type="ECO:0000313" key="2">
    <source>
        <dbReference type="Proteomes" id="UP000307968"/>
    </source>
</evidence>
<protein>
    <recommendedName>
        <fullName evidence="3">Resolvase/invertase-type recombinase catalytic domain-containing protein</fullName>
    </recommendedName>
</protein>